<protein>
    <submittedName>
        <fullName evidence="2">Uncharacterized protein</fullName>
    </submittedName>
</protein>
<reference evidence="2" key="2">
    <citation type="journal article" date="2022" name="Sci. Total Environ.">
        <title>Prevalence, transmission, and molecular epidemiology of tet(X)-positive bacteria among humans, animals, and environmental niches in China: An epidemiological, and genomic-based study.</title>
        <authorList>
            <person name="Dong N."/>
            <person name="Zeng Y."/>
            <person name="Cai C."/>
            <person name="Sun C."/>
            <person name="Lu J."/>
            <person name="Liu C."/>
            <person name="Zhou H."/>
            <person name="Sun Q."/>
            <person name="Shu L."/>
            <person name="Wang H."/>
            <person name="Wang Y."/>
            <person name="Wang S."/>
            <person name="Wu C."/>
            <person name="Chan E.W."/>
            <person name="Chen G."/>
            <person name="Shen Z."/>
            <person name="Chen S."/>
            <person name="Zhang R."/>
        </authorList>
    </citation>
    <scope>NUCLEOTIDE SEQUENCE</scope>
    <source>
        <strain evidence="2">210</strain>
    </source>
</reference>
<name>A0AAW7DLM6_9FLAO</name>
<reference evidence="2" key="1">
    <citation type="submission" date="2020-06" db="EMBL/GenBank/DDBJ databases">
        <authorList>
            <person name="Dong N."/>
        </authorList>
    </citation>
    <scope>NUCLEOTIDE SEQUENCE</scope>
    <source>
        <strain evidence="2">210</strain>
    </source>
</reference>
<evidence type="ECO:0000313" key="3">
    <source>
        <dbReference type="Proteomes" id="UP001173578"/>
    </source>
</evidence>
<proteinExistence type="predicted"/>
<dbReference type="Proteomes" id="UP001173578">
    <property type="component" value="Unassembled WGS sequence"/>
</dbReference>
<comment type="caution">
    <text evidence="2">The sequence shown here is derived from an EMBL/GenBank/DDBJ whole genome shotgun (WGS) entry which is preliminary data.</text>
</comment>
<gene>
    <name evidence="2" type="ORF">HX095_16200</name>
</gene>
<feature type="signal peptide" evidence="1">
    <location>
        <begin position="1"/>
        <end position="18"/>
    </location>
</feature>
<evidence type="ECO:0000256" key="1">
    <source>
        <dbReference type="SAM" id="SignalP"/>
    </source>
</evidence>
<dbReference type="EMBL" id="JACALR010000008">
    <property type="protein sequence ID" value="MDM1552744.1"/>
    <property type="molecule type" value="Genomic_DNA"/>
</dbReference>
<organism evidence="2 3">
    <name type="scientific">Empedobacter falsenii</name>
    <dbReference type="NCBI Taxonomy" id="343874"/>
    <lineage>
        <taxon>Bacteria</taxon>
        <taxon>Pseudomonadati</taxon>
        <taxon>Bacteroidota</taxon>
        <taxon>Flavobacteriia</taxon>
        <taxon>Flavobacteriales</taxon>
        <taxon>Weeksellaceae</taxon>
        <taxon>Empedobacter</taxon>
    </lineage>
</organism>
<sequence>MKKTLIIFTISMFSIVSAQNVSTKDGGTIYSSQNYVVDKSNFNDNYYIDKTYKKANVQNYSGIREYRYNAFTDDFEYKDGKNFYNLDKNNNLEIRFLDGKIYKYLTFINLNEEQQKGYLELLSNVNAKNVLYKSIRITKSEIGTTSSYNNMGSVKFRTSINYYIGNDELINQVSKSNKELAKVAKENKLNLNKEQDLIKLVDILNKS</sequence>
<feature type="chain" id="PRO_5043566377" evidence="1">
    <location>
        <begin position="19"/>
        <end position="207"/>
    </location>
</feature>
<accession>A0AAW7DLM6</accession>
<keyword evidence="1" id="KW-0732">Signal</keyword>
<evidence type="ECO:0000313" key="2">
    <source>
        <dbReference type="EMBL" id="MDM1552744.1"/>
    </source>
</evidence>
<dbReference type="RefSeq" id="WP_286487134.1">
    <property type="nucleotide sequence ID" value="NZ_JACALR010000008.1"/>
</dbReference>
<dbReference type="AlphaFoldDB" id="A0AAW7DLM6"/>